<keyword evidence="2" id="KW-0224">Dipeptidase</keyword>
<dbReference type="PANTHER" id="PTHR10443">
    <property type="entry name" value="MICROSOMAL DIPEPTIDASE"/>
    <property type="match status" value="1"/>
</dbReference>
<protein>
    <submittedName>
        <fullName evidence="2">Membrane dipeptidase</fullName>
        <ecNumber evidence="2">3.4.13.-</ecNumber>
    </submittedName>
</protein>
<feature type="signal peptide" evidence="1">
    <location>
        <begin position="1"/>
        <end position="32"/>
    </location>
</feature>
<evidence type="ECO:0000256" key="1">
    <source>
        <dbReference type="SAM" id="SignalP"/>
    </source>
</evidence>
<dbReference type="PROSITE" id="PS51365">
    <property type="entry name" value="RENAL_DIPEPTIDASE_2"/>
    <property type="match status" value="1"/>
</dbReference>
<dbReference type="Pfam" id="PF01244">
    <property type="entry name" value="Peptidase_M19"/>
    <property type="match status" value="1"/>
</dbReference>
<reference evidence="2 3" key="1">
    <citation type="submission" date="2023-04" db="EMBL/GenBank/DDBJ databases">
        <title>The genome sequence of Polyangium sorediatum DSM14670.</title>
        <authorList>
            <person name="Zhang X."/>
        </authorList>
    </citation>
    <scope>NUCLEOTIDE SEQUENCE [LARGE SCALE GENOMIC DNA]</scope>
    <source>
        <strain evidence="2 3">DSM 14670</strain>
    </source>
</reference>
<dbReference type="InterPro" id="IPR032466">
    <property type="entry name" value="Metal_Hydrolase"/>
</dbReference>
<dbReference type="InterPro" id="IPR008257">
    <property type="entry name" value="Pept_M19"/>
</dbReference>
<keyword evidence="1" id="KW-0732">Signal</keyword>
<keyword evidence="2" id="KW-0378">Hydrolase</keyword>
<dbReference type="SUPFAM" id="SSF51556">
    <property type="entry name" value="Metallo-dependent hydrolases"/>
    <property type="match status" value="1"/>
</dbReference>
<proteinExistence type="predicted"/>
<dbReference type="EMBL" id="JARZHI010000020">
    <property type="protein sequence ID" value="MDI1432313.1"/>
    <property type="molecule type" value="Genomic_DNA"/>
</dbReference>
<dbReference type="Gene3D" id="3.20.20.140">
    <property type="entry name" value="Metal-dependent hydrolases"/>
    <property type="match status" value="1"/>
</dbReference>
<feature type="chain" id="PRO_5045369053" evidence="1">
    <location>
        <begin position="33"/>
        <end position="360"/>
    </location>
</feature>
<comment type="caution">
    <text evidence="2">The sequence shown here is derived from an EMBL/GenBank/DDBJ whole genome shotgun (WGS) entry which is preliminary data.</text>
</comment>
<dbReference type="GO" id="GO:0016805">
    <property type="term" value="F:dipeptidase activity"/>
    <property type="evidence" value="ECO:0007669"/>
    <property type="project" value="UniProtKB-KW"/>
</dbReference>
<name>A0ABT6NVI0_9BACT</name>
<organism evidence="2 3">
    <name type="scientific">Polyangium sorediatum</name>
    <dbReference type="NCBI Taxonomy" id="889274"/>
    <lineage>
        <taxon>Bacteria</taxon>
        <taxon>Pseudomonadati</taxon>
        <taxon>Myxococcota</taxon>
        <taxon>Polyangia</taxon>
        <taxon>Polyangiales</taxon>
        <taxon>Polyangiaceae</taxon>
        <taxon>Polyangium</taxon>
    </lineage>
</organism>
<sequence>MAPLLLTARFGALLVSAASLVVSLASPRGAAAAGEETPRFMVVDLHADVPWQVHGKGRSPKLVEGQARIEALRKGGYGGVVLPIYISDKIKGGPKIDDAEAIYRAAVSIVEASAIFLPLGSRAAEPDRISTFLAIEGAGAFAEDLTAIDRFIDRGVRLVSLAHARNNKLASAATGGGAKFGLTDLGKAFAARIYDKGALVDVSHLSDAGFRDLVPIAEAHGAPIVATHSNARALCDVPRNLTDEQLRTIGRTGGVAGLNFHSPFVKADGAATLADVVAQAEHMIAVAGIDHVAIGSDFDGDIKPAEGMDDASHLPALARELGKRGRKDDEILKLFSLNALRVLGWRPSKPKESKDEPKAL</sequence>
<evidence type="ECO:0000313" key="2">
    <source>
        <dbReference type="EMBL" id="MDI1432313.1"/>
    </source>
</evidence>
<dbReference type="RefSeq" id="WP_284720807.1">
    <property type="nucleotide sequence ID" value="NZ_JARZHI010000020.1"/>
</dbReference>
<evidence type="ECO:0000313" key="3">
    <source>
        <dbReference type="Proteomes" id="UP001160301"/>
    </source>
</evidence>
<dbReference type="Proteomes" id="UP001160301">
    <property type="component" value="Unassembled WGS sequence"/>
</dbReference>
<keyword evidence="2" id="KW-0645">Protease</keyword>
<keyword evidence="3" id="KW-1185">Reference proteome</keyword>
<dbReference type="PANTHER" id="PTHR10443:SF12">
    <property type="entry name" value="DIPEPTIDASE"/>
    <property type="match status" value="1"/>
</dbReference>
<gene>
    <name evidence="2" type="ORF">QHF89_22645</name>
</gene>
<accession>A0ABT6NVI0</accession>
<dbReference type="EC" id="3.4.13.-" evidence="2"/>